<evidence type="ECO:0000313" key="2">
    <source>
        <dbReference type="Proteomes" id="UP000070355"/>
    </source>
</evidence>
<organism evidence="1 2">
    <name type="scientific">Gemella haemolysans</name>
    <dbReference type="NCBI Taxonomy" id="1379"/>
    <lineage>
        <taxon>Bacteria</taxon>
        <taxon>Bacillati</taxon>
        <taxon>Bacillota</taxon>
        <taxon>Bacilli</taxon>
        <taxon>Bacillales</taxon>
        <taxon>Gemellaceae</taxon>
        <taxon>Gemella</taxon>
    </lineage>
</organism>
<dbReference type="EMBL" id="LSDC01000039">
    <property type="protein sequence ID" value="KXB61324.1"/>
    <property type="molecule type" value="Genomic_DNA"/>
</dbReference>
<name>A0A134A0X2_9BACL</name>
<comment type="caution">
    <text evidence="1">The sequence shown here is derived from an EMBL/GenBank/DDBJ whole genome shotgun (WGS) entry which is preliminary data.</text>
</comment>
<dbReference type="RefSeq" id="WP_231724148.1">
    <property type="nucleotide sequence ID" value="NZ_KQ959941.1"/>
</dbReference>
<accession>A0A134A0X2</accession>
<reference evidence="2" key="1">
    <citation type="submission" date="2016-01" db="EMBL/GenBank/DDBJ databases">
        <authorList>
            <person name="Mitreva M."/>
            <person name="Pepin K.H."/>
            <person name="Mihindukulasuriya K.A."/>
            <person name="Fulton R."/>
            <person name="Fronick C."/>
            <person name="O'Laughlin M."/>
            <person name="Miner T."/>
            <person name="Herter B."/>
            <person name="Rosa B.A."/>
            <person name="Cordes M."/>
            <person name="Tomlinson C."/>
            <person name="Wollam A."/>
            <person name="Palsikar V.B."/>
            <person name="Mardis E.R."/>
            <person name="Wilson R.K."/>
        </authorList>
    </citation>
    <scope>NUCLEOTIDE SEQUENCE [LARGE SCALE GENOMIC DNA]</scope>
    <source>
        <strain evidence="2">DNF01167</strain>
    </source>
</reference>
<dbReference type="Proteomes" id="UP000070355">
    <property type="component" value="Unassembled WGS sequence"/>
</dbReference>
<dbReference type="PATRIC" id="fig|1379.3.peg.597"/>
<evidence type="ECO:0000313" key="1">
    <source>
        <dbReference type="EMBL" id="KXB61324.1"/>
    </source>
</evidence>
<feature type="non-terminal residue" evidence="1">
    <location>
        <position position="1"/>
    </location>
</feature>
<protein>
    <submittedName>
        <fullName evidence="1">Element, Orf1 family protein, IS66 family</fullName>
    </submittedName>
</protein>
<sequence length="77" mass="9196">QNCTFLFYHSQKEGMEEDKMSKQIVPLNVDYSSKKEGKSNMILMKLCKGKMEWVFYDFLDKEQLKLILDAYHLKIIL</sequence>
<dbReference type="AlphaFoldDB" id="A0A134A0X2"/>
<proteinExistence type="predicted"/>
<gene>
    <name evidence="1" type="ORF">HMPREF3186_00612</name>
</gene>